<protein>
    <submittedName>
        <fullName evidence="3">Redoxin domain-containing protein</fullName>
    </submittedName>
</protein>
<name>A0A6M0IL42_9BACT</name>
<dbReference type="AlphaFoldDB" id="A0A6M0IL42"/>
<evidence type="ECO:0000313" key="4">
    <source>
        <dbReference type="Proteomes" id="UP000477386"/>
    </source>
</evidence>
<reference evidence="3 4" key="1">
    <citation type="submission" date="2020-02" db="EMBL/GenBank/DDBJ databases">
        <title>Draft genome sequence of two Spirosoma agri KCTC 52727 and Spirosoma terrae KCTC 52035.</title>
        <authorList>
            <person name="Rojas J."/>
            <person name="Ambika Manirajan B."/>
            <person name="Ratering S."/>
            <person name="Suarez C."/>
            <person name="Schnell S."/>
        </authorList>
    </citation>
    <scope>NUCLEOTIDE SEQUENCE [LARGE SCALE GENOMIC DNA]</scope>
    <source>
        <strain evidence="3 4">KCTC 52727</strain>
    </source>
</reference>
<evidence type="ECO:0000259" key="2">
    <source>
        <dbReference type="PROSITE" id="PS51352"/>
    </source>
</evidence>
<keyword evidence="1" id="KW-0732">Signal</keyword>
<dbReference type="GO" id="GO:0016491">
    <property type="term" value="F:oxidoreductase activity"/>
    <property type="evidence" value="ECO:0007669"/>
    <property type="project" value="InterPro"/>
</dbReference>
<dbReference type="PROSITE" id="PS51352">
    <property type="entry name" value="THIOREDOXIN_2"/>
    <property type="match status" value="1"/>
</dbReference>
<dbReference type="Pfam" id="PF08534">
    <property type="entry name" value="Redoxin"/>
    <property type="match status" value="1"/>
</dbReference>
<dbReference type="InterPro" id="IPR050553">
    <property type="entry name" value="Thioredoxin_ResA/DsbE_sf"/>
</dbReference>
<dbReference type="InterPro" id="IPR036249">
    <property type="entry name" value="Thioredoxin-like_sf"/>
</dbReference>
<dbReference type="InterPro" id="IPR013766">
    <property type="entry name" value="Thioredoxin_domain"/>
</dbReference>
<dbReference type="PANTHER" id="PTHR42852">
    <property type="entry name" value="THIOL:DISULFIDE INTERCHANGE PROTEIN DSBE"/>
    <property type="match status" value="1"/>
</dbReference>
<proteinExistence type="predicted"/>
<dbReference type="Gene3D" id="1.25.40.10">
    <property type="entry name" value="Tetratricopeptide repeat domain"/>
    <property type="match status" value="1"/>
</dbReference>
<dbReference type="Proteomes" id="UP000477386">
    <property type="component" value="Unassembled WGS sequence"/>
</dbReference>
<keyword evidence="4" id="KW-1185">Reference proteome</keyword>
<dbReference type="RefSeq" id="WP_164037973.1">
    <property type="nucleotide sequence ID" value="NZ_JAAGNZ010000001.1"/>
</dbReference>
<dbReference type="PANTHER" id="PTHR42852:SF17">
    <property type="entry name" value="THIOREDOXIN-LIKE PROTEIN HI_1115"/>
    <property type="match status" value="1"/>
</dbReference>
<feature type="domain" description="Thioredoxin" evidence="2">
    <location>
        <begin position="483"/>
        <end position="632"/>
    </location>
</feature>
<dbReference type="Gene3D" id="3.40.30.10">
    <property type="entry name" value="Glutaredoxin"/>
    <property type="match status" value="1"/>
</dbReference>
<dbReference type="CDD" id="cd02966">
    <property type="entry name" value="TlpA_like_family"/>
    <property type="match status" value="1"/>
</dbReference>
<organism evidence="3 4">
    <name type="scientific">Spirosoma agri</name>
    <dbReference type="NCBI Taxonomy" id="1987381"/>
    <lineage>
        <taxon>Bacteria</taxon>
        <taxon>Pseudomonadati</taxon>
        <taxon>Bacteroidota</taxon>
        <taxon>Cytophagia</taxon>
        <taxon>Cytophagales</taxon>
        <taxon>Cytophagaceae</taxon>
        <taxon>Spirosoma</taxon>
    </lineage>
</organism>
<comment type="caution">
    <text evidence="3">The sequence shown here is derived from an EMBL/GenBank/DDBJ whole genome shotgun (WGS) entry which is preliminary data.</text>
</comment>
<dbReference type="GO" id="GO:0006950">
    <property type="term" value="P:response to stress"/>
    <property type="evidence" value="ECO:0007669"/>
    <property type="project" value="UniProtKB-ARBA"/>
</dbReference>
<dbReference type="SUPFAM" id="SSF52833">
    <property type="entry name" value="Thioredoxin-like"/>
    <property type="match status" value="1"/>
</dbReference>
<dbReference type="EMBL" id="JAAGNZ010000001">
    <property type="protein sequence ID" value="NEU67633.1"/>
    <property type="molecule type" value="Genomic_DNA"/>
</dbReference>
<evidence type="ECO:0000313" key="3">
    <source>
        <dbReference type="EMBL" id="NEU67633.1"/>
    </source>
</evidence>
<feature type="signal peptide" evidence="1">
    <location>
        <begin position="1"/>
        <end position="20"/>
    </location>
</feature>
<dbReference type="InterPro" id="IPR013740">
    <property type="entry name" value="Redoxin"/>
</dbReference>
<accession>A0A6M0IL42</accession>
<sequence length="634" mass="70839">MKFTHCLFSILLAIQLSATAQFRFSPEKPQVGQTVSFTYTPQSTPLATDSTLEGRFVFYGAPNAMHLSRPTTATLAHQGNAFVGHLFVPLRGATGIMMAFRNSKQPKRIDLNKGQLYVIPISDANGQTVPHAIAGQSSVFTRSHFLYELGSRPDQNRVVSLYTIEFQQNPTLYPMYWSDFLAAQIKQKKPGYGPKVKLGIDTYLASRPTPTATELTEAAALYESMGDFPKATALRERMKTLDPAGSLVQKDRAASIRNETDWTRKKAAYQAYQQEFPNSSYTPALTVMMTDGYFKNNDIKGLLPFVEKQPVAHTDVLMLNTMAFQLADERRSLPEAEQLVKRAMTVLKTQPKPGDVTGNWDAEKQVRQRQLMNTYARVLEQQGKYAEAYTAYQDVMVPDDVENSDPRTNERYFLCALQANHAADAQPMAEAAIQVGRATPRLKTVLRDWYAKQPGNTAAKADTYLASLEADIRADQRDELQQVLINEPAPAFSMTDLQGRTISSAALRGKVIVLDFWATWCGPCIASFPAMKQAQSKFQNDPNVQFLFVNTREGGPLQRVHNFMNRQPYSTYGFMVPVDANQRVSKAYKVQGIPTKVVIGPNGRVRYRQIGYSGDPEATVNELTLVVEMLKDGK</sequence>
<evidence type="ECO:0000256" key="1">
    <source>
        <dbReference type="SAM" id="SignalP"/>
    </source>
</evidence>
<feature type="chain" id="PRO_5027048683" evidence="1">
    <location>
        <begin position="21"/>
        <end position="634"/>
    </location>
</feature>
<dbReference type="InterPro" id="IPR011990">
    <property type="entry name" value="TPR-like_helical_dom_sf"/>
</dbReference>
<gene>
    <name evidence="3" type="ORF">GK091_12135</name>
</gene>